<dbReference type="PROSITE" id="PS51199">
    <property type="entry name" value="SF4_HELICASE"/>
    <property type="match status" value="1"/>
</dbReference>
<reference evidence="3" key="1">
    <citation type="journal article" date="2019" name="Int. J. Syst. Evol. Microbiol.">
        <title>The Global Catalogue of Microorganisms (GCM) 10K type strain sequencing project: providing services to taxonomists for standard genome sequencing and annotation.</title>
        <authorList>
            <consortium name="The Broad Institute Genomics Platform"/>
            <consortium name="The Broad Institute Genome Sequencing Center for Infectious Disease"/>
            <person name="Wu L."/>
            <person name="Ma J."/>
        </authorList>
    </citation>
    <scope>NUCLEOTIDE SEQUENCE [LARGE SCALE GENOMIC DNA]</scope>
    <source>
        <strain evidence="3">JCM 16021</strain>
    </source>
</reference>
<organism evidence="2 3">
    <name type="scientific">Nocardioides bigeumensis</name>
    <dbReference type="NCBI Taxonomy" id="433657"/>
    <lineage>
        <taxon>Bacteria</taxon>
        <taxon>Bacillati</taxon>
        <taxon>Actinomycetota</taxon>
        <taxon>Actinomycetes</taxon>
        <taxon>Propionibacteriales</taxon>
        <taxon>Nocardioidaceae</taxon>
        <taxon>Nocardioides</taxon>
    </lineage>
</organism>
<proteinExistence type="predicted"/>
<dbReference type="SUPFAM" id="SSF52540">
    <property type="entry name" value="P-loop containing nucleoside triphosphate hydrolases"/>
    <property type="match status" value="1"/>
</dbReference>
<evidence type="ECO:0000313" key="3">
    <source>
        <dbReference type="Proteomes" id="UP001500575"/>
    </source>
</evidence>
<dbReference type="RefSeq" id="WP_344305004.1">
    <property type="nucleotide sequence ID" value="NZ_BAAAQQ010000013.1"/>
</dbReference>
<evidence type="ECO:0000259" key="1">
    <source>
        <dbReference type="PROSITE" id="PS51199"/>
    </source>
</evidence>
<dbReference type="EMBL" id="BAAAQQ010000013">
    <property type="protein sequence ID" value="GAA2130930.1"/>
    <property type="molecule type" value="Genomic_DNA"/>
</dbReference>
<dbReference type="InterPro" id="IPR027417">
    <property type="entry name" value="P-loop_NTPase"/>
</dbReference>
<dbReference type="Gene3D" id="3.40.50.300">
    <property type="entry name" value="P-loop containing nucleotide triphosphate hydrolases"/>
    <property type="match status" value="1"/>
</dbReference>
<dbReference type="PANTHER" id="PTHR30153">
    <property type="entry name" value="REPLICATIVE DNA HELICASE DNAB"/>
    <property type="match status" value="1"/>
</dbReference>
<name>A0ABP5KEB6_9ACTN</name>
<protein>
    <recommendedName>
        <fullName evidence="1">SF4 helicase domain-containing protein</fullName>
    </recommendedName>
</protein>
<sequence length="331" mass="36644">MDRKSTPLMEVLERTDSRLRSEGNDTRLWPTGFKLLDDTIGGGLRAGMLALLAGPQGQGKTTFALQIARNAVVAGRTAIFFSYELEAESLLQKLVALEAGEIDPHEAPNLNAIRSVFEGTDGGHGGLLDRLEALPGGVNALLQVHRYAERLITHRSTTSHTGIASMIEQIEDSVRTHKEPPLVVVDYLQKVHDPKDVSEDEQTTRIAEQLKDLAIEFDCPVLAIAAADHEGLQPGTRLRARHLRGSTALAYEPDLVLVINTKSDIVARHHLMFDGNSHERFRNYSVLTVEKNRSGHDGAELEFRKRFDQGRFESEGAAVAERLVDERVYVD</sequence>
<dbReference type="InterPro" id="IPR007694">
    <property type="entry name" value="DNA_helicase_DnaB-like_C"/>
</dbReference>
<dbReference type="PANTHER" id="PTHR30153:SF2">
    <property type="entry name" value="REPLICATIVE DNA HELICASE"/>
    <property type="match status" value="1"/>
</dbReference>
<gene>
    <name evidence="2" type="ORF">GCM10009843_33950</name>
</gene>
<accession>A0ABP5KEB6</accession>
<comment type="caution">
    <text evidence="2">The sequence shown here is derived from an EMBL/GenBank/DDBJ whole genome shotgun (WGS) entry which is preliminary data.</text>
</comment>
<feature type="domain" description="SF4 helicase" evidence="1">
    <location>
        <begin position="22"/>
        <end position="317"/>
    </location>
</feature>
<dbReference type="Pfam" id="PF13481">
    <property type="entry name" value="AAA_25"/>
    <property type="match status" value="1"/>
</dbReference>
<dbReference type="Proteomes" id="UP001500575">
    <property type="component" value="Unassembled WGS sequence"/>
</dbReference>
<evidence type="ECO:0000313" key="2">
    <source>
        <dbReference type="EMBL" id="GAA2130930.1"/>
    </source>
</evidence>
<keyword evidence="3" id="KW-1185">Reference proteome</keyword>